<evidence type="ECO:0000313" key="2">
    <source>
        <dbReference type="EMBL" id="RXK85730.1"/>
    </source>
</evidence>
<evidence type="ECO:0000256" key="1">
    <source>
        <dbReference type="SAM" id="Phobius"/>
    </source>
</evidence>
<organism evidence="2 3">
    <name type="scientific">Filimonas effusa</name>
    <dbReference type="NCBI Taxonomy" id="2508721"/>
    <lineage>
        <taxon>Bacteria</taxon>
        <taxon>Pseudomonadati</taxon>
        <taxon>Bacteroidota</taxon>
        <taxon>Chitinophagia</taxon>
        <taxon>Chitinophagales</taxon>
        <taxon>Chitinophagaceae</taxon>
        <taxon>Filimonas</taxon>
    </lineage>
</organism>
<protein>
    <submittedName>
        <fullName evidence="2">Uncharacterized protein</fullName>
    </submittedName>
</protein>
<keyword evidence="1" id="KW-0812">Transmembrane</keyword>
<reference evidence="2 3" key="1">
    <citation type="submission" date="2019-01" db="EMBL/GenBank/DDBJ databases">
        <title>Filimonas sp. strain TTM-71.</title>
        <authorList>
            <person name="Chen W.-M."/>
        </authorList>
    </citation>
    <scope>NUCLEOTIDE SEQUENCE [LARGE SCALE GENOMIC DNA]</scope>
    <source>
        <strain evidence="2 3">TTM-71</strain>
    </source>
</reference>
<dbReference type="Proteomes" id="UP000290545">
    <property type="component" value="Unassembled WGS sequence"/>
</dbReference>
<name>A0A4Q1D934_9BACT</name>
<keyword evidence="1" id="KW-1133">Transmembrane helix</keyword>
<accession>A0A4Q1D934</accession>
<dbReference type="OrthoDB" id="673954at2"/>
<sequence>MNLLPGEEVLVGLHGNKTILTSRRLQTLEKGWGSRSLAVVFLENISLIEVKKTHNVILLCLAVVGIAAGIIELNNSQSSLSMGILFTGIILMLFWWFSGRNIVKVSSKGIGTLSIDVVDISDAEVDSFIEDIQSAQENRLKPQLHAD</sequence>
<dbReference type="EMBL" id="SDHZ01000001">
    <property type="protein sequence ID" value="RXK85730.1"/>
    <property type="molecule type" value="Genomic_DNA"/>
</dbReference>
<evidence type="ECO:0000313" key="3">
    <source>
        <dbReference type="Proteomes" id="UP000290545"/>
    </source>
</evidence>
<feature type="transmembrane region" description="Helical" evidence="1">
    <location>
        <begin position="56"/>
        <end position="73"/>
    </location>
</feature>
<dbReference type="AlphaFoldDB" id="A0A4Q1D934"/>
<keyword evidence="3" id="KW-1185">Reference proteome</keyword>
<proteinExistence type="predicted"/>
<feature type="transmembrane region" description="Helical" evidence="1">
    <location>
        <begin position="79"/>
        <end position="98"/>
    </location>
</feature>
<comment type="caution">
    <text evidence="2">The sequence shown here is derived from an EMBL/GenBank/DDBJ whole genome shotgun (WGS) entry which is preliminary data.</text>
</comment>
<dbReference type="RefSeq" id="WP_129001482.1">
    <property type="nucleotide sequence ID" value="NZ_SDHZ01000001.1"/>
</dbReference>
<keyword evidence="1" id="KW-0472">Membrane</keyword>
<gene>
    <name evidence="2" type="ORF">ESB13_02625</name>
</gene>